<dbReference type="InterPro" id="IPR011215">
    <property type="entry name" value="StiP_N"/>
</dbReference>
<dbReference type="InterPro" id="IPR028157">
    <property type="entry name" value="PELOTA_dom"/>
</dbReference>
<dbReference type="EMBL" id="FSRO01000001">
    <property type="protein sequence ID" value="SIO44212.1"/>
    <property type="molecule type" value="Genomic_DNA"/>
</dbReference>
<reference evidence="3 4" key="1">
    <citation type="submission" date="2016-12" db="EMBL/GenBank/DDBJ databases">
        <authorList>
            <person name="Song W.-J."/>
            <person name="Kurnit D.M."/>
        </authorList>
    </citation>
    <scope>NUCLEOTIDE SEQUENCE [LARGE SCALE GENOMIC DNA]</scope>
    <source>
        <strain evidence="3 4">ATCC 49181</strain>
    </source>
</reference>
<dbReference type="InterPro" id="IPR048336">
    <property type="entry name" value="StiP-like"/>
</dbReference>
<dbReference type="Pfam" id="PF15608">
    <property type="entry name" value="PELOTA_1"/>
    <property type="match status" value="1"/>
</dbReference>
<accession>A0A1N6JIL5</accession>
<gene>
    <name evidence="3" type="ORF">SAMN02743940_2652</name>
</gene>
<keyword evidence="4" id="KW-1185">Reference proteome</keyword>
<protein>
    <submittedName>
        <fullName evidence="3">PELOTA RNA binding domain-containing protein</fullName>
    </submittedName>
</protein>
<dbReference type="Proteomes" id="UP000185062">
    <property type="component" value="Unassembled WGS sequence"/>
</dbReference>
<evidence type="ECO:0000313" key="3">
    <source>
        <dbReference type="EMBL" id="SIO44212.1"/>
    </source>
</evidence>
<dbReference type="PIRSF" id="PIRSF020979">
    <property type="entry name" value="UCP020979"/>
    <property type="match status" value="1"/>
</dbReference>
<dbReference type="STRING" id="44575.SAMN05216419_102924"/>
<name>A0A1N6JIL5_9PROT</name>
<feature type="domain" description="PELOTA RNA-binding" evidence="2">
    <location>
        <begin position="287"/>
        <end position="364"/>
    </location>
</feature>
<dbReference type="eggNOG" id="COG1358">
    <property type="taxonomic scope" value="Bacteria"/>
</dbReference>
<sequence>MPEAQAVAAPRTALLGSYAARDCLFLLKPIVAQYQSIAHKEQLIQSGQMHYSEVVHQETAPTAAYSQLFLQMTAQYKTRLANEIMRLAQLIAEQRTGRITLLSLARAGTPMGVLLQRALTHFLKRQSTHYSISIIRDRGLDNNALDYVLAQGHAPESIVFVDGWTAKGVITRELHQAVSAYNKSRGVAVPSALFVVSDIGGTADVQATFDDYTIPSALMNSTVSGLVSRSILNAQVGPADFHGCVQYTHLHQYDRSNWFVDEVFQAMRPGIMSEMSHESKATRQAMTQSFITHIQAEYAVSDINRIKPGIAEATRVLLRRIPDQVLIRQKGHTDTRHLERLAFEKSVAVKEFPGMPFGACALIKDVL</sequence>
<organism evidence="3 4">
    <name type="scientific">Nitrosomonas cryotolerans ATCC 49181</name>
    <dbReference type="NCBI Taxonomy" id="1131553"/>
    <lineage>
        <taxon>Bacteria</taxon>
        <taxon>Pseudomonadati</taxon>
        <taxon>Pseudomonadota</taxon>
        <taxon>Betaproteobacteria</taxon>
        <taxon>Nitrosomonadales</taxon>
        <taxon>Nitrosomonadaceae</taxon>
        <taxon>Nitrosomonas</taxon>
    </lineage>
</organism>
<dbReference type="AlphaFoldDB" id="A0A1N6JIL5"/>
<dbReference type="Pfam" id="PF11202">
    <property type="entry name" value="StiP"/>
    <property type="match status" value="1"/>
</dbReference>
<evidence type="ECO:0000259" key="1">
    <source>
        <dbReference type="Pfam" id="PF11202"/>
    </source>
</evidence>
<proteinExistence type="predicted"/>
<dbReference type="RefSeq" id="WP_028461928.1">
    <property type="nucleotide sequence ID" value="NZ_FSRO01000001.1"/>
</dbReference>
<feature type="domain" description="Cysteine protease StiP N-terminal" evidence="1">
    <location>
        <begin position="16"/>
        <end position="263"/>
    </location>
</feature>
<evidence type="ECO:0000259" key="2">
    <source>
        <dbReference type="Pfam" id="PF15608"/>
    </source>
</evidence>
<evidence type="ECO:0000313" key="4">
    <source>
        <dbReference type="Proteomes" id="UP000185062"/>
    </source>
</evidence>